<reference evidence="2" key="1">
    <citation type="journal article" date="2015" name="PLoS Genet.">
        <title>The dynamic genome and transcriptome of the human fungal pathogen Blastomyces and close relative Emmonsia.</title>
        <authorList>
            <person name="Munoz J.F."/>
            <person name="Gauthier G.M."/>
            <person name="Desjardins C.A."/>
            <person name="Gallo J.E."/>
            <person name="Holder J."/>
            <person name="Sullivan T.D."/>
            <person name="Marty A.J."/>
            <person name="Carmen J.C."/>
            <person name="Chen Z."/>
            <person name="Ding L."/>
            <person name="Gujja S."/>
            <person name="Magrini V."/>
            <person name="Misas E."/>
            <person name="Mitreva M."/>
            <person name="Priest M."/>
            <person name="Saif S."/>
            <person name="Whiston E.A."/>
            <person name="Young S."/>
            <person name="Zeng Q."/>
            <person name="Goldman W.E."/>
            <person name="Mardis E.R."/>
            <person name="Taylor J.W."/>
            <person name="McEwen J.G."/>
            <person name="Clay O.K."/>
            <person name="Klein B.S."/>
            <person name="Cuomo C.A."/>
        </authorList>
    </citation>
    <scope>NUCLEOTIDE SEQUENCE [LARGE SCALE GENOMIC DNA]</scope>
    <source>
        <strain evidence="2">UAMH 139</strain>
    </source>
</reference>
<gene>
    <name evidence="1" type="ORF">EMPG_15039</name>
</gene>
<name>A0A0H1BDW8_9EURO</name>
<dbReference type="OrthoDB" id="10474993at2759"/>
<evidence type="ECO:0000313" key="1">
    <source>
        <dbReference type="EMBL" id="KLJ09545.1"/>
    </source>
</evidence>
<evidence type="ECO:0000313" key="2">
    <source>
        <dbReference type="Proteomes" id="UP000053573"/>
    </source>
</evidence>
<dbReference type="EMBL" id="LDEV01002326">
    <property type="protein sequence ID" value="KLJ09545.1"/>
    <property type="molecule type" value="Genomic_DNA"/>
</dbReference>
<comment type="caution">
    <text evidence="1">The sequence shown here is derived from an EMBL/GenBank/DDBJ whole genome shotgun (WGS) entry which is preliminary data.</text>
</comment>
<accession>A0A0H1BDW8</accession>
<sequence>MAYPSRIYLAVQQFGLAIIFREKAEPSTPIPRHKFRFSPLEYPSITRSIEEGRDKERCQDLIELALSINMQGIFDEQHLQREGRTISGPVHSYEYQRKGYERESYVAMSKDGRLLSVGDWKSRTVGVCRGSRRNKNKNVEDK</sequence>
<organism evidence="1 2">
    <name type="scientific">Blastomyces silverae</name>
    <dbReference type="NCBI Taxonomy" id="2060906"/>
    <lineage>
        <taxon>Eukaryota</taxon>
        <taxon>Fungi</taxon>
        <taxon>Dikarya</taxon>
        <taxon>Ascomycota</taxon>
        <taxon>Pezizomycotina</taxon>
        <taxon>Eurotiomycetes</taxon>
        <taxon>Eurotiomycetidae</taxon>
        <taxon>Onygenales</taxon>
        <taxon>Ajellomycetaceae</taxon>
        <taxon>Blastomyces</taxon>
    </lineage>
</organism>
<dbReference type="Proteomes" id="UP000053573">
    <property type="component" value="Unassembled WGS sequence"/>
</dbReference>
<proteinExistence type="predicted"/>
<protein>
    <submittedName>
        <fullName evidence="1">Uncharacterized protein</fullName>
    </submittedName>
</protein>
<keyword evidence="2" id="KW-1185">Reference proteome</keyword>
<dbReference type="AlphaFoldDB" id="A0A0H1BDW8"/>